<reference evidence="2" key="1">
    <citation type="submission" date="2018-05" db="EMBL/GenBank/DDBJ databases">
        <authorList>
            <person name="Lanie J.A."/>
            <person name="Ng W.-L."/>
            <person name="Kazmierczak K.M."/>
            <person name="Andrzejewski T.M."/>
            <person name="Davidsen T.M."/>
            <person name="Wayne K.J."/>
            <person name="Tettelin H."/>
            <person name="Glass J.I."/>
            <person name="Rusch D."/>
            <person name="Podicherti R."/>
            <person name="Tsui H.-C.T."/>
            <person name="Winkler M.E."/>
        </authorList>
    </citation>
    <scope>NUCLEOTIDE SEQUENCE</scope>
</reference>
<evidence type="ECO:0000313" key="2">
    <source>
        <dbReference type="EMBL" id="SVD74700.1"/>
    </source>
</evidence>
<name>A0A382XV18_9ZZZZ</name>
<proteinExistence type="predicted"/>
<accession>A0A382XV18</accession>
<protein>
    <submittedName>
        <fullName evidence="2">Uncharacterized protein</fullName>
    </submittedName>
</protein>
<sequence>GTGRRGAHQGQPRGENGAHHRGTFGGHEHV</sequence>
<evidence type="ECO:0000256" key="1">
    <source>
        <dbReference type="SAM" id="MobiDB-lite"/>
    </source>
</evidence>
<organism evidence="2">
    <name type="scientific">marine metagenome</name>
    <dbReference type="NCBI Taxonomy" id="408172"/>
    <lineage>
        <taxon>unclassified sequences</taxon>
        <taxon>metagenomes</taxon>
        <taxon>ecological metagenomes</taxon>
    </lineage>
</organism>
<feature type="non-terminal residue" evidence="2">
    <location>
        <position position="30"/>
    </location>
</feature>
<gene>
    <name evidence="2" type="ORF">METZ01_LOCUS427554</name>
</gene>
<feature type="region of interest" description="Disordered" evidence="1">
    <location>
        <begin position="1"/>
        <end position="30"/>
    </location>
</feature>
<feature type="non-terminal residue" evidence="2">
    <location>
        <position position="1"/>
    </location>
</feature>
<dbReference type="EMBL" id="UINC01170582">
    <property type="protein sequence ID" value="SVD74700.1"/>
    <property type="molecule type" value="Genomic_DNA"/>
</dbReference>
<dbReference type="AlphaFoldDB" id="A0A382XV18"/>